<organism evidence="11 12">
    <name type="scientific">SAR92 clade bacterium H455</name>
    <dbReference type="NCBI Taxonomy" id="2974818"/>
    <lineage>
        <taxon>Bacteria</taxon>
        <taxon>Pseudomonadati</taxon>
        <taxon>Pseudomonadota</taxon>
        <taxon>Gammaproteobacteria</taxon>
        <taxon>Cellvibrionales</taxon>
        <taxon>Porticoccaceae</taxon>
        <taxon>SAR92 clade</taxon>
    </lineage>
</organism>
<keyword evidence="8" id="KW-0997">Cell inner membrane</keyword>
<dbReference type="Pfam" id="PF04999">
    <property type="entry name" value="FtsL"/>
    <property type="match status" value="1"/>
</dbReference>
<evidence type="ECO:0000256" key="10">
    <source>
        <dbReference type="SAM" id="Coils"/>
    </source>
</evidence>
<evidence type="ECO:0000256" key="8">
    <source>
        <dbReference type="HAMAP-Rule" id="MF_00910"/>
    </source>
</evidence>
<keyword evidence="10" id="KW-0175">Coiled coil</keyword>
<keyword evidence="3 8" id="KW-0132">Cell division</keyword>
<gene>
    <name evidence="8 11" type="primary">ftsL</name>
    <name evidence="11" type="ORF">NYF23_04670</name>
</gene>
<dbReference type="Proteomes" id="UP001059934">
    <property type="component" value="Chromosome"/>
</dbReference>
<evidence type="ECO:0000256" key="1">
    <source>
        <dbReference type="ARBA" id="ARBA00004401"/>
    </source>
</evidence>
<dbReference type="GO" id="GO:0051301">
    <property type="term" value="P:cell division"/>
    <property type="evidence" value="ECO:0007669"/>
    <property type="project" value="UniProtKB-KW"/>
</dbReference>
<accession>A0ABY5TQ10</accession>
<keyword evidence="2 8" id="KW-1003">Cell membrane</keyword>
<dbReference type="EMBL" id="CP103416">
    <property type="protein sequence ID" value="UVW35905.1"/>
    <property type="molecule type" value="Genomic_DNA"/>
</dbReference>
<keyword evidence="5 8" id="KW-1133">Transmembrane helix</keyword>
<dbReference type="InterPro" id="IPR011922">
    <property type="entry name" value="Cell_div_FtsL"/>
</dbReference>
<keyword evidence="4 8" id="KW-0812">Transmembrane</keyword>
<keyword evidence="12" id="KW-1185">Reference proteome</keyword>
<dbReference type="HAMAP" id="MF_00910">
    <property type="entry name" value="FtsL"/>
    <property type="match status" value="1"/>
</dbReference>
<comment type="subunit">
    <text evidence="8">Part of a complex composed of FtsB, FtsL and FtsQ.</text>
</comment>
<comment type="function">
    <text evidence="8">Essential cell division protein. May link together the upstream cell division proteins, which are predominantly cytoplasmic, with the downstream cell division proteins, which are predominantly periplasmic.</text>
</comment>
<evidence type="ECO:0000313" key="12">
    <source>
        <dbReference type="Proteomes" id="UP001059934"/>
    </source>
</evidence>
<evidence type="ECO:0000256" key="6">
    <source>
        <dbReference type="ARBA" id="ARBA00023136"/>
    </source>
</evidence>
<reference evidence="11" key="1">
    <citation type="submission" date="2022-08" db="EMBL/GenBank/DDBJ databases">
        <title>Catabolic pathway analysis in culturable SAR92 clade bacteria reveals their overlooked roles in DMSP degradation in coastal seas.</title>
        <authorList>
            <person name="He X."/>
            <person name="Zhang X."/>
            <person name="Zhang Y."/>
        </authorList>
    </citation>
    <scope>NUCLEOTIDE SEQUENCE</scope>
    <source>
        <strain evidence="11">H455</strain>
    </source>
</reference>
<dbReference type="PANTHER" id="PTHR37479">
    <property type="entry name" value="CELL DIVISION PROTEIN FTSL"/>
    <property type="match status" value="1"/>
</dbReference>
<comment type="subcellular location">
    <subcellularLocation>
        <location evidence="8">Cell inner membrane</location>
        <topology evidence="8">Single-pass type II membrane protein</topology>
    </subcellularLocation>
    <subcellularLocation>
        <location evidence="1">Cell membrane</location>
        <topology evidence="1">Single-pass type II membrane protein</topology>
    </subcellularLocation>
    <text evidence="8">Localizes to the division septum where it forms a ring structure.</text>
</comment>
<evidence type="ECO:0000256" key="7">
    <source>
        <dbReference type="ARBA" id="ARBA00023306"/>
    </source>
</evidence>
<protein>
    <recommendedName>
        <fullName evidence="8 9">Cell division protein FtsL</fullName>
    </recommendedName>
</protein>
<evidence type="ECO:0000256" key="9">
    <source>
        <dbReference type="NCBIfam" id="TIGR02209"/>
    </source>
</evidence>
<evidence type="ECO:0000313" key="11">
    <source>
        <dbReference type="EMBL" id="UVW35905.1"/>
    </source>
</evidence>
<keyword evidence="6 8" id="KW-0472">Membrane</keyword>
<name>A0ABY5TQ10_9GAMM</name>
<feature type="coiled-coil region" evidence="10">
    <location>
        <begin position="33"/>
        <end position="60"/>
    </location>
</feature>
<evidence type="ECO:0000256" key="5">
    <source>
        <dbReference type="ARBA" id="ARBA00022989"/>
    </source>
</evidence>
<evidence type="ECO:0000256" key="4">
    <source>
        <dbReference type="ARBA" id="ARBA00022692"/>
    </source>
</evidence>
<proteinExistence type="inferred from homology"/>
<sequence length="93" mass="10446">MSAVTGRNSAQIALLWIVVLASALAVAYASHVCRQKYDQLTALEREKNQLQVAYGKYLLEQSAWGSLQRIETMAKEGLDMHSPQPQEIIMVKR</sequence>
<evidence type="ECO:0000256" key="3">
    <source>
        <dbReference type="ARBA" id="ARBA00022618"/>
    </source>
</evidence>
<dbReference type="PANTHER" id="PTHR37479:SF1">
    <property type="entry name" value="CELL DIVISION PROTEIN FTSL"/>
    <property type="match status" value="1"/>
</dbReference>
<comment type="similarity">
    <text evidence="8">Belongs to the FtsL family.</text>
</comment>
<evidence type="ECO:0000256" key="2">
    <source>
        <dbReference type="ARBA" id="ARBA00022475"/>
    </source>
</evidence>
<keyword evidence="7 8" id="KW-0131">Cell cycle</keyword>
<dbReference type="NCBIfam" id="TIGR02209">
    <property type="entry name" value="ftsL_broad"/>
    <property type="match status" value="1"/>
</dbReference>